<reference evidence="1" key="1">
    <citation type="journal article" date="2021" name="Proc. Natl. Acad. Sci. U.S.A.">
        <title>A Catalog of Tens of Thousands of Viruses from Human Metagenomes Reveals Hidden Associations with Chronic Diseases.</title>
        <authorList>
            <person name="Tisza M.J."/>
            <person name="Buck C.B."/>
        </authorList>
    </citation>
    <scope>NUCLEOTIDE SEQUENCE</scope>
    <source>
        <strain evidence="1">Ct1h53</strain>
    </source>
</reference>
<name>A0A8S5MGL0_9CAUD</name>
<organism evidence="1">
    <name type="scientific">Podoviridae sp. ct1h53</name>
    <dbReference type="NCBI Taxonomy" id="2826536"/>
    <lineage>
        <taxon>Viruses</taxon>
        <taxon>Duplodnaviria</taxon>
        <taxon>Heunggongvirae</taxon>
        <taxon>Uroviricota</taxon>
        <taxon>Caudoviricetes</taxon>
    </lineage>
</organism>
<sequence>MARGYYWIPQTDETLNGISYYVTKVVGDIVFDTKRKRIVFQTTRYFPVGSVFHFTHNCFKYVITCRLRKPGLWFEARREDSGPICPEDIERFESGRFIHRDGYMHYI</sequence>
<accession>A0A8S5MGL0</accession>
<evidence type="ECO:0000313" key="1">
    <source>
        <dbReference type="EMBL" id="DAD81473.1"/>
    </source>
</evidence>
<protein>
    <submittedName>
        <fullName evidence="1">Uncharacterized protein</fullName>
    </submittedName>
</protein>
<dbReference type="EMBL" id="BK014902">
    <property type="protein sequence ID" value="DAD81473.1"/>
    <property type="molecule type" value="Genomic_DNA"/>
</dbReference>
<proteinExistence type="predicted"/>